<dbReference type="PANTHER" id="PTHR10806">
    <property type="entry name" value="SIGNAL PEPTIDASE COMPLEX CATALYTIC SUBUNIT SEC11"/>
    <property type="match status" value="1"/>
</dbReference>
<dbReference type="InterPro" id="IPR019533">
    <property type="entry name" value="Peptidase_S26"/>
</dbReference>
<evidence type="ECO:0000256" key="1">
    <source>
        <dbReference type="ARBA" id="ARBA00004370"/>
    </source>
</evidence>
<reference evidence="7" key="1">
    <citation type="submission" date="2022-12" db="EMBL/GenBank/DDBJ databases">
        <authorList>
            <person name="Wang J."/>
        </authorList>
    </citation>
    <scope>NUCLEOTIDE SEQUENCE</scope>
    <source>
        <strain evidence="7">HY-42-06</strain>
    </source>
</reference>
<comment type="subcellular location">
    <subcellularLocation>
        <location evidence="1">Membrane</location>
    </subcellularLocation>
</comment>
<evidence type="ECO:0000256" key="6">
    <source>
        <dbReference type="SAM" id="Phobius"/>
    </source>
</evidence>
<keyword evidence="7" id="KW-0378">Hydrolase</keyword>
<dbReference type="GO" id="GO:0009003">
    <property type="term" value="F:signal peptidase activity"/>
    <property type="evidence" value="ECO:0007669"/>
    <property type="project" value="UniProtKB-EC"/>
</dbReference>
<keyword evidence="3 6" id="KW-1133">Transmembrane helix</keyword>
<dbReference type="EC" id="3.4.21.89" evidence="5"/>
<dbReference type="PRINTS" id="PR00728">
    <property type="entry name" value="SIGNALPTASE"/>
</dbReference>
<evidence type="ECO:0000256" key="4">
    <source>
        <dbReference type="ARBA" id="ARBA00023136"/>
    </source>
</evidence>
<dbReference type="NCBIfam" id="TIGR02228">
    <property type="entry name" value="sigpep_I_arch"/>
    <property type="match status" value="1"/>
</dbReference>
<evidence type="ECO:0000313" key="8">
    <source>
        <dbReference type="Proteomes" id="UP001079657"/>
    </source>
</evidence>
<gene>
    <name evidence="7" type="ORF">OXH55_12030</name>
</gene>
<protein>
    <recommendedName>
        <fullName evidence="5">Signal peptidase I</fullName>
        <ecNumber evidence="5">3.4.21.89</ecNumber>
    </recommendedName>
</protein>
<evidence type="ECO:0000256" key="2">
    <source>
        <dbReference type="ARBA" id="ARBA00022692"/>
    </source>
</evidence>
<evidence type="ECO:0000313" key="7">
    <source>
        <dbReference type="EMBL" id="MCY6371368.1"/>
    </source>
</evidence>
<dbReference type="PANTHER" id="PTHR10806:SF6">
    <property type="entry name" value="SIGNAL PEPTIDASE COMPLEX CATALYTIC SUBUNIT SEC11"/>
    <property type="match status" value="1"/>
</dbReference>
<feature type="transmembrane region" description="Helical" evidence="6">
    <location>
        <begin position="151"/>
        <end position="169"/>
    </location>
</feature>
<name>A0ABT4CSH3_9CLOT</name>
<dbReference type="InterPro" id="IPR036286">
    <property type="entry name" value="LexA/Signal_pep-like_sf"/>
</dbReference>
<comment type="caution">
    <text evidence="7">The sequence shown here is derived from an EMBL/GenBank/DDBJ whole genome shotgun (WGS) entry which is preliminary data.</text>
</comment>
<sequence>MKIVKKILKWVGNIIFILLILCVIGTFFSLIQAKRHPGKIPSLFGYKGLTVLTGSMKPQIQPGDVVIAKDINPEEIKEGDIITYRLNASTLVTHRVVEVINKDGQIQFKTKGDANNVEDAKLVTSQQLIGKNVYFISKGGSIAQFIRTPKGFVMIILIPVAVLIGSELVKTIKKEKEEKKKDNERLEE</sequence>
<keyword evidence="4 6" id="KW-0472">Membrane</keyword>
<evidence type="ECO:0000256" key="3">
    <source>
        <dbReference type="ARBA" id="ARBA00022989"/>
    </source>
</evidence>
<dbReference type="EMBL" id="JAPQES010000004">
    <property type="protein sequence ID" value="MCY6371368.1"/>
    <property type="molecule type" value="Genomic_DNA"/>
</dbReference>
<dbReference type="InterPro" id="IPR001733">
    <property type="entry name" value="Peptidase_S26B"/>
</dbReference>
<dbReference type="Proteomes" id="UP001079657">
    <property type="component" value="Unassembled WGS sequence"/>
</dbReference>
<keyword evidence="8" id="KW-1185">Reference proteome</keyword>
<organism evidence="7 8">
    <name type="scientific">Clostridium ganghwense</name>
    <dbReference type="NCBI Taxonomy" id="312089"/>
    <lineage>
        <taxon>Bacteria</taxon>
        <taxon>Bacillati</taxon>
        <taxon>Bacillota</taxon>
        <taxon>Clostridia</taxon>
        <taxon>Eubacteriales</taxon>
        <taxon>Clostridiaceae</taxon>
        <taxon>Clostridium</taxon>
    </lineage>
</organism>
<proteinExistence type="predicted"/>
<evidence type="ECO:0000256" key="5">
    <source>
        <dbReference type="NCBIfam" id="TIGR02228"/>
    </source>
</evidence>
<keyword evidence="2 6" id="KW-0812">Transmembrane</keyword>
<accession>A0ABT4CSH3</accession>
<feature type="transmembrane region" description="Helical" evidence="6">
    <location>
        <begin position="7"/>
        <end position="31"/>
    </location>
</feature>
<dbReference type="RefSeq" id="WP_268050234.1">
    <property type="nucleotide sequence ID" value="NZ_JAPQES010000004.1"/>
</dbReference>
<dbReference type="CDD" id="cd06530">
    <property type="entry name" value="S26_SPase_I"/>
    <property type="match status" value="1"/>
</dbReference>
<dbReference type="SUPFAM" id="SSF51306">
    <property type="entry name" value="LexA/Signal peptidase"/>
    <property type="match status" value="1"/>
</dbReference>